<dbReference type="Gene3D" id="2.40.100.10">
    <property type="entry name" value="Cyclophilin-like"/>
    <property type="match status" value="1"/>
</dbReference>
<dbReference type="InterPro" id="IPR002130">
    <property type="entry name" value="Cyclophilin-type_PPIase_dom"/>
</dbReference>
<feature type="region of interest" description="Disordered" evidence="4">
    <location>
        <begin position="130"/>
        <end position="150"/>
    </location>
</feature>
<dbReference type="PRINTS" id="PR00153">
    <property type="entry name" value="CSAPPISMRASE"/>
</dbReference>
<evidence type="ECO:0000256" key="4">
    <source>
        <dbReference type="SAM" id="MobiDB-lite"/>
    </source>
</evidence>
<evidence type="ECO:0000256" key="3">
    <source>
        <dbReference type="RuleBase" id="RU363019"/>
    </source>
</evidence>
<accession>A0A0K8RBY4</accession>
<dbReference type="EMBL" id="GADI01005799">
    <property type="protein sequence ID" value="JAA68009.1"/>
    <property type="molecule type" value="mRNA"/>
</dbReference>
<dbReference type="Pfam" id="PF00160">
    <property type="entry name" value="Pro_isomerase"/>
    <property type="match status" value="1"/>
</dbReference>
<keyword evidence="1 3" id="KW-0697">Rotamase</keyword>
<proteinExistence type="evidence at transcript level"/>
<dbReference type="GO" id="GO:0006457">
    <property type="term" value="P:protein folding"/>
    <property type="evidence" value="ECO:0007669"/>
    <property type="project" value="InterPro"/>
</dbReference>
<evidence type="ECO:0000313" key="6">
    <source>
        <dbReference type="EMBL" id="JAA68009.1"/>
    </source>
</evidence>
<feature type="domain" description="PPIase cyclophilin-type" evidence="5">
    <location>
        <begin position="43"/>
        <end position="114"/>
    </location>
</feature>
<dbReference type="InterPro" id="IPR020892">
    <property type="entry name" value="Cyclophilin-type_PPIase_CS"/>
</dbReference>
<dbReference type="AlphaFoldDB" id="A0A0K8RBY4"/>
<keyword evidence="2 3" id="KW-0413">Isomerase</keyword>
<dbReference type="GO" id="GO:0005737">
    <property type="term" value="C:cytoplasm"/>
    <property type="evidence" value="ECO:0007669"/>
    <property type="project" value="TreeGrafter"/>
</dbReference>
<dbReference type="PROSITE" id="PS50072">
    <property type="entry name" value="CSA_PPIASE_2"/>
    <property type="match status" value="1"/>
</dbReference>
<dbReference type="SUPFAM" id="SSF50891">
    <property type="entry name" value="Cyclophilin-like"/>
    <property type="match status" value="1"/>
</dbReference>
<evidence type="ECO:0000256" key="2">
    <source>
        <dbReference type="ARBA" id="ARBA00023235"/>
    </source>
</evidence>
<name>A0A0K8RBY4_IXORI</name>
<evidence type="ECO:0000256" key="1">
    <source>
        <dbReference type="ARBA" id="ARBA00023110"/>
    </source>
</evidence>
<dbReference type="PANTHER" id="PTHR11071">
    <property type="entry name" value="PEPTIDYL-PROLYL CIS-TRANS ISOMERASE"/>
    <property type="match status" value="1"/>
</dbReference>
<dbReference type="EC" id="5.2.1.8" evidence="3"/>
<comment type="catalytic activity">
    <reaction evidence="3">
        <text>[protein]-peptidylproline (omega=180) = [protein]-peptidylproline (omega=0)</text>
        <dbReference type="Rhea" id="RHEA:16237"/>
        <dbReference type="Rhea" id="RHEA-COMP:10747"/>
        <dbReference type="Rhea" id="RHEA-COMP:10748"/>
        <dbReference type="ChEBI" id="CHEBI:83833"/>
        <dbReference type="ChEBI" id="CHEBI:83834"/>
        <dbReference type="EC" id="5.2.1.8"/>
    </reaction>
</comment>
<organism evidence="6">
    <name type="scientific">Ixodes ricinus</name>
    <name type="common">Common tick</name>
    <name type="synonym">Acarus ricinus</name>
    <dbReference type="NCBI Taxonomy" id="34613"/>
    <lineage>
        <taxon>Eukaryota</taxon>
        <taxon>Metazoa</taxon>
        <taxon>Ecdysozoa</taxon>
        <taxon>Arthropoda</taxon>
        <taxon>Chelicerata</taxon>
        <taxon>Arachnida</taxon>
        <taxon>Acari</taxon>
        <taxon>Parasitiformes</taxon>
        <taxon>Ixodida</taxon>
        <taxon>Ixodoidea</taxon>
        <taxon>Ixodidae</taxon>
        <taxon>Ixodinae</taxon>
        <taxon>Ixodes</taxon>
    </lineage>
</organism>
<sequence length="150" mass="16361">MAHVRIAISRFFCPKAGILRVPILPLRCSFATAADKMSNPRVFFDVTADGAPLGRIVMELRPDVVPKTAENFRALCTGEKGFGYKGSIFHRVIPNFMCQGGDSTADTDDGGETYTTARINVTEVVNVNLLPSRNDQPDPNREPGLPLPGR</sequence>
<comment type="function">
    <text evidence="3">PPIases accelerate the folding of proteins. It catalyzes the cis-trans isomerization of proline imidic peptide bonds in oligopeptides.</text>
</comment>
<dbReference type="InterPro" id="IPR029000">
    <property type="entry name" value="Cyclophilin-like_dom_sf"/>
</dbReference>
<evidence type="ECO:0000259" key="5">
    <source>
        <dbReference type="PROSITE" id="PS50072"/>
    </source>
</evidence>
<dbReference type="GO" id="GO:0016018">
    <property type="term" value="F:cyclosporin A binding"/>
    <property type="evidence" value="ECO:0007669"/>
    <property type="project" value="TreeGrafter"/>
</dbReference>
<dbReference type="GO" id="GO:0003755">
    <property type="term" value="F:peptidyl-prolyl cis-trans isomerase activity"/>
    <property type="evidence" value="ECO:0007669"/>
    <property type="project" value="UniProtKB-UniRule"/>
</dbReference>
<dbReference type="PANTHER" id="PTHR11071:SF561">
    <property type="entry name" value="PEPTIDYL-PROLYL CIS-TRANS ISOMERASE D-RELATED"/>
    <property type="match status" value="1"/>
</dbReference>
<comment type="similarity">
    <text evidence="3">Belongs to the cyclophilin-type PPIase family.</text>
</comment>
<protein>
    <recommendedName>
        <fullName evidence="3">Peptidyl-prolyl cis-trans isomerase</fullName>
        <shortName evidence="3">PPIase</shortName>
        <ecNumber evidence="3">5.2.1.8</ecNumber>
    </recommendedName>
</protein>
<reference evidence="6" key="1">
    <citation type="submission" date="2012-12" db="EMBL/GenBank/DDBJ databases">
        <title>Identification and characterization of a phenylalanine ammonia-lyase gene family in Isatis indigotica Fort.</title>
        <authorList>
            <person name="Liu Q."/>
            <person name="Chen J."/>
            <person name="Zhou X."/>
            <person name="Di P."/>
            <person name="Xiao Y."/>
            <person name="Xuan H."/>
            <person name="Zhang L."/>
            <person name="Chen W."/>
        </authorList>
    </citation>
    <scope>NUCLEOTIDE SEQUENCE</scope>
    <source>
        <tissue evidence="6">Salivary gland</tissue>
    </source>
</reference>
<dbReference type="PROSITE" id="PS00170">
    <property type="entry name" value="CSA_PPIASE_1"/>
    <property type="match status" value="1"/>
</dbReference>